<dbReference type="EMBL" id="ABYI02000012">
    <property type="protein sequence ID" value="EEG75270.1"/>
    <property type="molecule type" value="Genomic_DNA"/>
</dbReference>
<sequence length="557" mass="60719">MGAKVSPIVVEIIRNAVNSAAREMNSCLIKSAFGPGIYEMKDCSVGIFNRDARLLGQSSGLPIFLGNLEICINIVTERIGVCGYREGDVFVMNEPYLQGTHVADVTVLAPIFYRGELHGFTAVRAAMQDMGGKDPIGNADSTDVYQEGLRIPPVRLCSEGKVCEDVMEIIAINSRYHTMMKGDLNACIAACHTGKTRMNELYERYGTDVIEEAAKEIFRQSEELDRKAVADIPDGVYEAEGYLDNDGLTDEPRRLKVKICIQGEVMKIDLSGSSRMGSGPINCGRAQTIAACRVGYKQIINPKSQVSGGTFQNLEVVVEKGTFLAAEEPAPCGWYFTGLGLLIDLIGKALSPVMEKEAAAAHYGDSSLIIFRGYDSARNKTFGICEATSGGWGAFAEGDGQDCMINVVNGDLKNWSVEFIEDKFPLRLLSYEIRTDSQGPGKWRGGAGVIRTYRVETEGECRLMLWIERTKTTAWGLFGGGSGQAPAAVVNPGTPDERVYLKTNTLSLKKGDIVQIRTGGGGGYGDPLERDRKAVREDIENGYITAEHAEKYYGYEA</sequence>
<dbReference type="GO" id="GO:0017168">
    <property type="term" value="F:5-oxoprolinase (ATP-hydrolyzing) activity"/>
    <property type="evidence" value="ECO:0007669"/>
    <property type="project" value="TreeGrafter"/>
</dbReference>
<dbReference type="InterPro" id="IPR003692">
    <property type="entry name" value="Hydantoinase_B"/>
</dbReference>
<comment type="caution">
    <text evidence="2">The sequence shown here is derived from an EMBL/GenBank/DDBJ whole genome shotgun (WGS) entry which is preliminary data.</text>
</comment>
<dbReference type="PANTHER" id="PTHR11365">
    <property type="entry name" value="5-OXOPROLINASE RELATED"/>
    <property type="match status" value="1"/>
</dbReference>
<accession>C0BXG3</accession>
<keyword evidence="3" id="KW-1185">Reference proteome</keyword>
<dbReference type="HOGENOM" id="CLU_020413_1_1_9"/>
<dbReference type="eggNOG" id="COG0146">
    <property type="taxonomic scope" value="Bacteria"/>
</dbReference>
<organism evidence="2 3">
    <name type="scientific">[Clostridium] hylemonae DSM 15053</name>
    <dbReference type="NCBI Taxonomy" id="553973"/>
    <lineage>
        <taxon>Bacteria</taxon>
        <taxon>Bacillati</taxon>
        <taxon>Bacillota</taxon>
        <taxon>Clostridia</taxon>
        <taxon>Lachnospirales</taxon>
        <taxon>Lachnospiraceae</taxon>
    </lineage>
</organism>
<evidence type="ECO:0000313" key="2">
    <source>
        <dbReference type="EMBL" id="EEG75270.1"/>
    </source>
</evidence>
<proteinExistence type="predicted"/>
<dbReference type="PANTHER" id="PTHR11365:SF23">
    <property type="entry name" value="HYPOTHETICAL 5-OXOPROLINASE (EUROFUNG)-RELATED"/>
    <property type="match status" value="1"/>
</dbReference>
<dbReference type="AlphaFoldDB" id="C0BXG3"/>
<dbReference type="Pfam" id="PF02538">
    <property type="entry name" value="Hydantoinase_B"/>
    <property type="match status" value="1"/>
</dbReference>
<name>C0BXG3_9FIRM</name>
<feature type="domain" description="Hydantoinase B/oxoprolinase" evidence="1">
    <location>
        <begin position="7"/>
        <end position="527"/>
    </location>
</feature>
<gene>
    <name evidence="2" type="ORF">CLOHYLEM_04500</name>
</gene>
<dbReference type="STRING" id="553973.CLOHYLEM_04500"/>
<evidence type="ECO:0000313" key="3">
    <source>
        <dbReference type="Proteomes" id="UP000004893"/>
    </source>
</evidence>
<reference evidence="2" key="2">
    <citation type="submission" date="2013-06" db="EMBL/GenBank/DDBJ databases">
        <title>Draft genome sequence of Clostridium hylemonae (DSM 15053).</title>
        <authorList>
            <person name="Sudarsanam P."/>
            <person name="Ley R."/>
            <person name="Guruge J."/>
            <person name="Turnbaugh P.J."/>
            <person name="Mahowald M."/>
            <person name="Liep D."/>
            <person name="Gordon J."/>
        </authorList>
    </citation>
    <scope>NUCLEOTIDE SEQUENCE</scope>
    <source>
        <strain evidence="2">DSM 15053</strain>
    </source>
</reference>
<dbReference type="GO" id="GO:0006749">
    <property type="term" value="P:glutathione metabolic process"/>
    <property type="evidence" value="ECO:0007669"/>
    <property type="project" value="TreeGrafter"/>
</dbReference>
<evidence type="ECO:0000259" key="1">
    <source>
        <dbReference type="Pfam" id="PF02538"/>
    </source>
</evidence>
<dbReference type="GO" id="GO:0005829">
    <property type="term" value="C:cytosol"/>
    <property type="evidence" value="ECO:0007669"/>
    <property type="project" value="TreeGrafter"/>
</dbReference>
<protein>
    <submittedName>
        <fullName evidence="2">Hydantoinase B/oxoprolinase</fullName>
    </submittedName>
</protein>
<dbReference type="RefSeq" id="WP_006441832.1">
    <property type="nucleotide sequence ID" value="NZ_CP036524.1"/>
</dbReference>
<dbReference type="OrthoDB" id="102473at2"/>
<dbReference type="InterPro" id="IPR045079">
    <property type="entry name" value="Oxoprolinase-like"/>
</dbReference>
<reference evidence="2" key="1">
    <citation type="submission" date="2009-02" db="EMBL/GenBank/DDBJ databases">
        <authorList>
            <person name="Fulton L."/>
            <person name="Clifton S."/>
            <person name="Fulton B."/>
            <person name="Xu J."/>
            <person name="Minx P."/>
            <person name="Pepin K.H."/>
            <person name="Johnson M."/>
            <person name="Bhonagiri V."/>
            <person name="Nash W.E."/>
            <person name="Mardis E.R."/>
            <person name="Wilson R.K."/>
        </authorList>
    </citation>
    <scope>NUCLEOTIDE SEQUENCE [LARGE SCALE GENOMIC DNA]</scope>
    <source>
        <strain evidence="2">DSM 15053</strain>
    </source>
</reference>
<dbReference type="Proteomes" id="UP000004893">
    <property type="component" value="Unassembled WGS sequence"/>
</dbReference>